<evidence type="ECO:0000313" key="3">
    <source>
        <dbReference type="EMBL" id="GMH67355.1"/>
    </source>
</evidence>
<keyword evidence="4" id="KW-1185">Reference proteome</keyword>
<name>A0A9W7E6X6_9STRA</name>
<accession>A0A9W7E6X6</accession>
<protein>
    <submittedName>
        <fullName evidence="3">Uncharacterized protein</fullName>
    </submittedName>
</protein>
<comment type="caution">
    <text evidence="3">The sequence shown here is derived from an EMBL/GenBank/DDBJ whole genome shotgun (WGS) entry which is preliminary data.</text>
</comment>
<evidence type="ECO:0000256" key="2">
    <source>
        <dbReference type="SAM" id="MobiDB-lite"/>
    </source>
</evidence>
<dbReference type="Proteomes" id="UP001165122">
    <property type="component" value="Unassembled WGS sequence"/>
</dbReference>
<feature type="compositionally biased region" description="Basic and acidic residues" evidence="2">
    <location>
        <begin position="176"/>
        <end position="189"/>
    </location>
</feature>
<feature type="compositionally biased region" description="Basic and acidic residues" evidence="2">
    <location>
        <begin position="360"/>
        <end position="372"/>
    </location>
</feature>
<feature type="compositionally biased region" description="Low complexity" evidence="2">
    <location>
        <begin position="190"/>
        <end position="202"/>
    </location>
</feature>
<gene>
    <name evidence="3" type="ORF">TrLO_g5890</name>
</gene>
<dbReference type="OrthoDB" id="10383517at2759"/>
<feature type="region of interest" description="Disordered" evidence="2">
    <location>
        <begin position="176"/>
        <end position="207"/>
    </location>
</feature>
<evidence type="ECO:0000313" key="4">
    <source>
        <dbReference type="Proteomes" id="UP001165122"/>
    </source>
</evidence>
<feature type="coiled-coil region" evidence="1">
    <location>
        <begin position="83"/>
        <end position="113"/>
    </location>
</feature>
<feature type="compositionally biased region" description="Polar residues" evidence="2">
    <location>
        <begin position="43"/>
        <end position="57"/>
    </location>
</feature>
<evidence type="ECO:0000256" key="1">
    <source>
        <dbReference type="SAM" id="Coils"/>
    </source>
</evidence>
<organism evidence="3 4">
    <name type="scientific">Triparma laevis f. longispina</name>
    <dbReference type="NCBI Taxonomy" id="1714387"/>
    <lineage>
        <taxon>Eukaryota</taxon>
        <taxon>Sar</taxon>
        <taxon>Stramenopiles</taxon>
        <taxon>Ochrophyta</taxon>
        <taxon>Bolidophyceae</taxon>
        <taxon>Parmales</taxon>
        <taxon>Triparmaceae</taxon>
        <taxon>Triparma</taxon>
    </lineage>
</organism>
<sequence length="468" mass="52441">MLKPGEPVRFKHLCAEDKSKLAKLISKVATLHERPPLAPLPPQSSRSPKNSPKTSSDFKLLESSLLSEVSAYKLKFSKSLEIVSEYQNKLLEMAEENERMRNEKKEIKREQTSEDFEILLRSEVDKMKTEFMQRVNAVKNEADAMTNKASEHVLKLQAELTQSRSEVAHLTLALQNHREAERSAERSTERSTPLSLPTTIPTKDSDVIGFKPNDFVDPPSNPPPPNTIPPPTFPPIQTTALGDPKTWTTFVLDRSGTVDLSLTSLHQSLDTSQWIRPTLEQDSYDSGVMKSVRGDAERLKGELDEVEEELNGMRVEQGVLGGGIPRTRGGEREIERVAFEEAVAINTSGTGRLSPAATSMEKKPSEGKERTPRSKMKRLIEVQEAGWSPSSKTLTSFTHAKKDIITSTKGKMKRSMKKQEEVAKRLSSNVGKERAEILKGMEDEEEGEGSFYDDSLFDMVEQLDDMDR</sequence>
<feature type="coiled-coil region" evidence="1">
    <location>
        <begin position="289"/>
        <end position="316"/>
    </location>
</feature>
<proteinExistence type="predicted"/>
<dbReference type="AlphaFoldDB" id="A0A9W7E6X6"/>
<keyword evidence="1" id="KW-0175">Coiled coil</keyword>
<feature type="region of interest" description="Disordered" evidence="2">
    <location>
        <begin position="348"/>
        <end position="375"/>
    </location>
</feature>
<feature type="region of interest" description="Disordered" evidence="2">
    <location>
        <begin position="32"/>
        <end position="57"/>
    </location>
</feature>
<dbReference type="EMBL" id="BRXW01000573">
    <property type="protein sequence ID" value="GMH67355.1"/>
    <property type="molecule type" value="Genomic_DNA"/>
</dbReference>
<reference evidence="4" key="1">
    <citation type="journal article" date="2023" name="Commun. Biol.">
        <title>Genome analysis of Parmales, the sister group of diatoms, reveals the evolutionary specialization of diatoms from phago-mixotrophs to photoautotrophs.</title>
        <authorList>
            <person name="Ban H."/>
            <person name="Sato S."/>
            <person name="Yoshikawa S."/>
            <person name="Yamada K."/>
            <person name="Nakamura Y."/>
            <person name="Ichinomiya M."/>
            <person name="Sato N."/>
            <person name="Blanc-Mathieu R."/>
            <person name="Endo H."/>
            <person name="Kuwata A."/>
            <person name="Ogata H."/>
        </authorList>
    </citation>
    <scope>NUCLEOTIDE SEQUENCE [LARGE SCALE GENOMIC DNA]</scope>
    <source>
        <strain evidence="4">NIES 3700</strain>
    </source>
</reference>